<protein>
    <submittedName>
        <fullName evidence="1">Uncharacterized protein</fullName>
    </submittedName>
</protein>
<evidence type="ECO:0000313" key="2">
    <source>
        <dbReference type="Proteomes" id="UP001229486"/>
    </source>
</evidence>
<reference evidence="1" key="1">
    <citation type="submission" date="2023-07" db="EMBL/GenBank/DDBJ databases">
        <title>Sorghum-associated microbial communities from plants grown in Nebraska, USA.</title>
        <authorList>
            <person name="Schachtman D."/>
        </authorList>
    </citation>
    <scope>NUCLEOTIDE SEQUENCE</scope>
    <source>
        <strain evidence="1">DS1061</strain>
    </source>
</reference>
<dbReference type="Proteomes" id="UP001229486">
    <property type="component" value="Unassembled WGS sequence"/>
</dbReference>
<dbReference type="EMBL" id="JAURTK010000014">
    <property type="protein sequence ID" value="MDP9650949.1"/>
    <property type="molecule type" value="Genomic_DNA"/>
</dbReference>
<name>A0AB73ILY2_9BURK</name>
<organism evidence="1 2">
    <name type="scientific">Paraburkholderia caledonica</name>
    <dbReference type="NCBI Taxonomy" id="134536"/>
    <lineage>
        <taxon>Bacteria</taxon>
        <taxon>Pseudomonadati</taxon>
        <taxon>Pseudomonadota</taxon>
        <taxon>Betaproteobacteria</taxon>
        <taxon>Burkholderiales</taxon>
        <taxon>Burkholderiaceae</taxon>
        <taxon>Paraburkholderia</taxon>
    </lineage>
</organism>
<sequence>MWSGKRIKLHAPSLTRNCGIDEQTRWDGGECEGIGLARRWKYQRGRCAKSAVVRAFPVWQSIVRRGLGDGAIQAS</sequence>
<gene>
    <name evidence="1" type="ORF">J2793_006424</name>
</gene>
<proteinExistence type="predicted"/>
<accession>A0AB73ILY2</accession>
<dbReference type="AlphaFoldDB" id="A0AB73ILY2"/>
<evidence type="ECO:0000313" key="1">
    <source>
        <dbReference type="EMBL" id="MDP9650949.1"/>
    </source>
</evidence>
<comment type="caution">
    <text evidence="1">The sequence shown here is derived from an EMBL/GenBank/DDBJ whole genome shotgun (WGS) entry which is preliminary data.</text>
</comment>